<comment type="caution">
    <text evidence="2">The sequence shown here is derived from an EMBL/GenBank/DDBJ whole genome shotgun (WGS) entry which is preliminary data.</text>
</comment>
<evidence type="ECO:0000256" key="1">
    <source>
        <dbReference type="SAM" id="MobiDB-lite"/>
    </source>
</evidence>
<feature type="compositionally biased region" description="Basic and acidic residues" evidence="1">
    <location>
        <begin position="172"/>
        <end position="183"/>
    </location>
</feature>
<gene>
    <name evidence="2" type="ORF">J8273_2922</name>
</gene>
<keyword evidence="3" id="KW-1185">Reference proteome</keyword>
<accession>A0A8J6E0P1</accession>
<protein>
    <submittedName>
        <fullName evidence="2">Uncharacterized protein</fullName>
    </submittedName>
</protein>
<organism evidence="2 3">
    <name type="scientific">Carpediemonas membranifera</name>
    <dbReference type="NCBI Taxonomy" id="201153"/>
    <lineage>
        <taxon>Eukaryota</taxon>
        <taxon>Metamonada</taxon>
        <taxon>Carpediemonas-like organisms</taxon>
        <taxon>Carpediemonas</taxon>
    </lineage>
</organism>
<sequence>MQPKPRTTAELALFLSQNHTASEIAGMLSMRKRDVKQLLRCAQQEENIQYLNVVIPQPALVDKKKRPPAKVAPIVSFENAPEYRNRYGVLIDSARSQLTHDESLQILDELESIPPSAENSFVAYSHRTPRGGSFAPAINEGAGSQSFSEYADDEYSDKGSISASSDEESASEFDRDSRRRQDSPESSFDMSKVTFEHVEAAPSMLLTVPESNNDRSRASTGRSAGKTVTLNGVWSVKQIPTWRWDLRIRAKINRFVKKVVDKLLGLD</sequence>
<name>A0A8J6E0P1_9EUKA</name>
<evidence type="ECO:0000313" key="3">
    <source>
        <dbReference type="Proteomes" id="UP000717585"/>
    </source>
</evidence>
<reference evidence="2" key="1">
    <citation type="submission" date="2021-05" db="EMBL/GenBank/DDBJ databases">
        <title>A free-living protist that lacks canonical eukaryotic 1 DNA replication and segregation systems.</title>
        <authorList>
            <person name="Salas-Leiva D.E."/>
            <person name="Tromer E.C."/>
            <person name="Curtis B.A."/>
            <person name="Jerlstrom-Hultqvist J."/>
            <person name="Kolisko M."/>
            <person name="Yi Z."/>
            <person name="Salas-Leiva J.S."/>
            <person name="Gallot-Lavallee L."/>
            <person name="Kops G.J.P.L."/>
            <person name="Archibald J.M."/>
            <person name="Simpson A.G.B."/>
            <person name="Roger A.J."/>
        </authorList>
    </citation>
    <scope>NUCLEOTIDE SEQUENCE</scope>
    <source>
        <strain evidence="2">BICM</strain>
    </source>
</reference>
<feature type="region of interest" description="Disordered" evidence="1">
    <location>
        <begin position="150"/>
        <end position="192"/>
    </location>
</feature>
<evidence type="ECO:0000313" key="2">
    <source>
        <dbReference type="EMBL" id="KAG9395364.1"/>
    </source>
</evidence>
<dbReference type="Proteomes" id="UP000717585">
    <property type="component" value="Unassembled WGS sequence"/>
</dbReference>
<dbReference type="AlphaFoldDB" id="A0A8J6E0P1"/>
<dbReference type="EMBL" id="JAHDYR010000011">
    <property type="protein sequence ID" value="KAG9395364.1"/>
    <property type="molecule type" value="Genomic_DNA"/>
</dbReference>
<proteinExistence type="predicted"/>